<dbReference type="AlphaFoldDB" id="A0A450YW58"/>
<dbReference type="Gene3D" id="1.20.5.170">
    <property type="match status" value="1"/>
</dbReference>
<evidence type="ECO:0000313" key="1">
    <source>
        <dbReference type="EMBL" id="VFK45797.1"/>
    </source>
</evidence>
<gene>
    <name evidence="1" type="ORF">BECKTC1821E_GA0114239_105425</name>
</gene>
<name>A0A450YW58_9GAMM</name>
<dbReference type="EMBL" id="CAADFT010000054">
    <property type="protein sequence ID" value="VFK45797.1"/>
    <property type="molecule type" value="Genomic_DNA"/>
</dbReference>
<accession>A0A450YW58</accession>
<dbReference type="SUPFAM" id="SSF161266">
    <property type="entry name" value="Gam-like"/>
    <property type="match status" value="1"/>
</dbReference>
<dbReference type="GO" id="GO:0003690">
    <property type="term" value="F:double-stranded DNA binding"/>
    <property type="evidence" value="ECO:0007669"/>
    <property type="project" value="InterPro"/>
</dbReference>
<sequence>MKFTHEIRIDAGARKASARRCKGLSDARKAIAELGALRRRRVEIQDLLSEEFDRIAQSFSEELRRNQNRRDALTAGVAEWCEANRAEILEKGKKTANLGSGKVSWRNGARSVVLTRDEAEIIRECKRGGLLDLIAIRESIDKSAVLKNPGRIEGVEGVSIARGEETFRIEPFEPGADIR</sequence>
<proteinExistence type="predicted"/>
<dbReference type="Pfam" id="PF07352">
    <property type="entry name" value="Phage_Mu_Gam"/>
    <property type="match status" value="1"/>
</dbReference>
<dbReference type="GO" id="GO:0042262">
    <property type="term" value="P:DNA protection"/>
    <property type="evidence" value="ECO:0007669"/>
    <property type="project" value="InterPro"/>
</dbReference>
<reference evidence="1" key="1">
    <citation type="submission" date="2019-02" db="EMBL/GenBank/DDBJ databases">
        <authorList>
            <person name="Gruber-Vodicka R. H."/>
            <person name="Seah K. B. B."/>
        </authorList>
    </citation>
    <scope>NUCLEOTIDE SEQUENCE</scope>
    <source>
        <strain evidence="1">BECK_BZ125</strain>
    </source>
</reference>
<organism evidence="1">
    <name type="scientific">Candidatus Kentrum sp. TC</name>
    <dbReference type="NCBI Taxonomy" id="2126339"/>
    <lineage>
        <taxon>Bacteria</taxon>
        <taxon>Pseudomonadati</taxon>
        <taxon>Pseudomonadota</taxon>
        <taxon>Gammaproteobacteria</taxon>
        <taxon>Candidatus Kentrum</taxon>
    </lineage>
</organism>
<dbReference type="InterPro" id="IPR009951">
    <property type="entry name" value="Host-nuc_inhib_Gam"/>
</dbReference>
<protein>
    <submittedName>
        <fullName evidence="1">Mu-like prophage host-nuclease inhibitor protein Gam</fullName>
    </submittedName>
</protein>